<accession>A0A0D5NGV9</accession>
<name>A0A0D5NGV9_9BACL</name>
<dbReference type="Gene3D" id="3.40.190.10">
    <property type="entry name" value="Periplasmic binding protein-like II"/>
    <property type="match status" value="2"/>
</dbReference>
<dbReference type="Proteomes" id="UP000032633">
    <property type="component" value="Chromosome"/>
</dbReference>
<organism evidence="8 9">
    <name type="scientific">Paenibacillus beijingensis</name>
    <dbReference type="NCBI Taxonomy" id="1126833"/>
    <lineage>
        <taxon>Bacteria</taxon>
        <taxon>Bacillati</taxon>
        <taxon>Bacillota</taxon>
        <taxon>Bacilli</taxon>
        <taxon>Bacillales</taxon>
        <taxon>Paenibacillaceae</taxon>
        <taxon>Paenibacillus</taxon>
    </lineage>
</organism>
<evidence type="ECO:0000313" key="9">
    <source>
        <dbReference type="Proteomes" id="UP000032633"/>
    </source>
</evidence>
<evidence type="ECO:0000259" key="7">
    <source>
        <dbReference type="SMART" id="SM00079"/>
    </source>
</evidence>
<evidence type="ECO:0000256" key="5">
    <source>
        <dbReference type="SAM" id="SignalP"/>
    </source>
</evidence>
<protein>
    <submittedName>
        <fullName evidence="8">ABC transporter substrate-binding protein</fullName>
    </submittedName>
</protein>
<dbReference type="SMART" id="SM00079">
    <property type="entry name" value="PBPe"/>
    <property type="match status" value="1"/>
</dbReference>
<keyword evidence="9" id="KW-1185">Reference proteome</keyword>
<feature type="chain" id="PRO_5002296247" evidence="5">
    <location>
        <begin position="22"/>
        <end position="260"/>
    </location>
</feature>
<keyword evidence="3 5" id="KW-0732">Signal</keyword>
<dbReference type="PROSITE" id="PS51257">
    <property type="entry name" value="PROKAR_LIPOPROTEIN"/>
    <property type="match status" value="1"/>
</dbReference>
<sequence>MKNLKTVMMFAISLVMIVTLAACGAGKNEETGSGSAKEYIVATDASYAPFESLTEKNEFIGFDIELVKAVAEKGGINIKIVNTPWEGMFATLNNGDRDLLVSAITITDERKKEYDFSDPYFEARQSMAVPNNTSIKNFAELKGKKVGVQTGTTGDEVVSKLMGADSKDIRRFETTPLALKELENGGVDAVVADNGVVKYYVKNNPDKGFKTIDEPLFAAEYYGFVMKKGNTELMGKINDGLKKIKEDGTYDAIYNKYFGE</sequence>
<gene>
    <name evidence="8" type="ORF">VN24_07030</name>
</gene>
<dbReference type="HOGENOM" id="CLU_019602_18_2_9"/>
<dbReference type="PROSITE" id="PS01039">
    <property type="entry name" value="SBP_BACTERIAL_3"/>
    <property type="match status" value="1"/>
</dbReference>
<dbReference type="AlphaFoldDB" id="A0A0D5NGV9"/>
<reference evidence="9" key="2">
    <citation type="submission" date="2015-03" db="EMBL/GenBank/DDBJ databases">
        <title>Genome sequence of Paenibacillus beijingensis strain DSM 24997T.</title>
        <authorList>
            <person name="Kwak Y."/>
            <person name="Shin J.-H."/>
        </authorList>
    </citation>
    <scope>NUCLEOTIDE SEQUENCE [LARGE SCALE GENOMIC DNA]</scope>
    <source>
        <strain evidence="9">DSM 24997</strain>
    </source>
</reference>
<evidence type="ECO:0000256" key="4">
    <source>
        <dbReference type="RuleBase" id="RU003744"/>
    </source>
</evidence>
<evidence type="ECO:0000256" key="1">
    <source>
        <dbReference type="ARBA" id="ARBA00004196"/>
    </source>
</evidence>
<dbReference type="InterPro" id="IPR001638">
    <property type="entry name" value="Solute-binding_3/MltF_N"/>
</dbReference>
<comment type="subcellular location">
    <subcellularLocation>
        <location evidence="1">Cell envelope</location>
    </subcellularLocation>
</comment>
<dbReference type="PATRIC" id="fig|1126833.4.peg.1542"/>
<feature type="domain" description="Ionotropic glutamate receptor C-terminal" evidence="7">
    <location>
        <begin position="38"/>
        <end position="260"/>
    </location>
</feature>
<evidence type="ECO:0000256" key="2">
    <source>
        <dbReference type="ARBA" id="ARBA00010333"/>
    </source>
</evidence>
<dbReference type="InterPro" id="IPR018313">
    <property type="entry name" value="SBP_3_CS"/>
</dbReference>
<evidence type="ECO:0000256" key="3">
    <source>
        <dbReference type="ARBA" id="ARBA00022729"/>
    </source>
</evidence>
<dbReference type="PANTHER" id="PTHR35936">
    <property type="entry name" value="MEMBRANE-BOUND LYTIC MUREIN TRANSGLYCOSYLASE F"/>
    <property type="match status" value="1"/>
</dbReference>
<comment type="similarity">
    <text evidence="2 4">Belongs to the bacterial solute-binding protein 3 family.</text>
</comment>
<dbReference type="RefSeq" id="WP_045669810.1">
    <property type="nucleotide sequence ID" value="NZ_CP011058.1"/>
</dbReference>
<evidence type="ECO:0000313" key="8">
    <source>
        <dbReference type="EMBL" id="AJY74375.1"/>
    </source>
</evidence>
<dbReference type="Pfam" id="PF00497">
    <property type="entry name" value="SBP_bac_3"/>
    <property type="match status" value="1"/>
</dbReference>
<proteinExistence type="inferred from homology"/>
<dbReference type="EMBL" id="CP011058">
    <property type="protein sequence ID" value="AJY74375.1"/>
    <property type="molecule type" value="Genomic_DNA"/>
</dbReference>
<dbReference type="PANTHER" id="PTHR35936:SF17">
    <property type="entry name" value="ARGININE-BINDING EXTRACELLULAR PROTEIN ARTP"/>
    <property type="match status" value="1"/>
</dbReference>
<evidence type="ECO:0000259" key="6">
    <source>
        <dbReference type="SMART" id="SM00062"/>
    </source>
</evidence>
<reference evidence="8 9" key="1">
    <citation type="journal article" date="2015" name="J. Biotechnol.">
        <title>Complete genome sequence of Paenibacillus beijingensis 7188(T) (=DSM 24997(T)), a novel rhizobacterium from jujube garden soil.</title>
        <authorList>
            <person name="Kwak Y."/>
            <person name="Shin J.H."/>
        </authorList>
    </citation>
    <scope>NUCLEOTIDE SEQUENCE [LARGE SCALE GENOMIC DNA]</scope>
    <source>
        <strain evidence="8 9">DSM 24997</strain>
    </source>
</reference>
<feature type="domain" description="Solute-binding protein family 3/N-terminal" evidence="6">
    <location>
        <begin position="38"/>
        <end position="260"/>
    </location>
</feature>
<dbReference type="SMART" id="SM00062">
    <property type="entry name" value="PBPb"/>
    <property type="match status" value="1"/>
</dbReference>
<dbReference type="KEGG" id="pbj:VN24_07030"/>
<dbReference type="SUPFAM" id="SSF53850">
    <property type="entry name" value="Periplasmic binding protein-like II"/>
    <property type="match status" value="1"/>
</dbReference>
<feature type="signal peptide" evidence="5">
    <location>
        <begin position="1"/>
        <end position="21"/>
    </location>
</feature>
<dbReference type="GO" id="GO:0015276">
    <property type="term" value="F:ligand-gated monoatomic ion channel activity"/>
    <property type="evidence" value="ECO:0007669"/>
    <property type="project" value="InterPro"/>
</dbReference>
<dbReference type="GO" id="GO:0030313">
    <property type="term" value="C:cell envelope"/>
    <property type="evidence" value="ECO:0007669"/>
    <property type="project" value="UniProtKB-SubCell"/>
</dbReference>
<dbReference type="GO" id="GO:0016020">
    <property type="term" value="C:membrane"/>
    <property type="evidence" value="ECO:0007669"/>
    <property type="project" value="InterPro"/>
</dbReference>
<dbReference type="CDD" id="cd13624">
    <property type="entry name" value="PBP2_Arg_Lys_His"/>
    <property type="match status" value="1"/>
</dbReference>
<dbReference type="OrthoDB" id="9775197at2"/>
<dbReference type="InterPro" id="IPR001320">
    <property type="entry name" value="Iontro_rcpt_C"/>
</dbReference>
<dbReference type="STRING" id="1126833.VN24_07030"/>